<sequence length="277" mass="30787">MTTALVRARALLNTPPPEPIPGQLDLTRSTVKPYYEDETVALYHGDMREVLPALSLQADLVVADPPYAETSLAWDRWPDGWPTLAATAASSMWCFGSMRMFLQQHDQFADWRLSQDVVWEKHNGTGFARDRFRRVHENVTHWYRGPWSAIHHEVPRAPTEFDPKDRTASASAARVPHTGAIGAHRYEDDGLRLARSVQRVQSVRGGLHPTEKPLPLLSKLITYACPTGGLVLDPFAGSGSTLDAARQSGRRVIGIEADERYCEAAARRLSALVLDIA</sequence>
<dbReference type="EC" id="2.1.1.-" evidence="4"/>
<evidence type="ECO:0000259" key="5">
    <source>
        <dbReference type="Pfam" id="PF01555"/>
    </source>
</evidence>
<keyword evidence="7" id="KW-1185">Reference proteome</keyword>
<comment type="similarity">
    <text evidence="1 4">Belongs to the N(4)/N(6)-methyltransferase family.</text>
</comment>
<dbReference type="PRINTS" id="PR00508">
    <property type="entry name" value="S21N4MTFRASE"/>
</dbReference>
<dbReference type="InterPro" id="IPR029063">
    <property type="entry name" value="SAM-dependent_MTases_sf"/>
</dbReference>
<protein>
    <recommendedName>
        <fullName evidence="4">Methyltransferase</fullName>
        <ecNumber evidence="4">2.1.1.-</ecNumber>
    </recommendedName>
</protein>
<keyword evidence="3" id="KW-0808">Transferase</keyword>
<dbReference type="PROSITE" id="PS00092">
    <property type="entry name" value="N6_MTASE"/>
    <property type="match status" value="1"/>
</dbReference>
<organism evidence="6 7">
    <name type="scientific">Streptomyces flavovirens</name>
    <dbReference type="NCBI Taxonomy" id="52258"/>
    <lineage>
        <taxon>Bacteria</taxon>
        <taxon>Bacillati</taxon>
        <taxon>Actinomycetota</taxon>
        <taxon>Actinomycetes</taxon>
        <taxon>Kitasatosporales</taxon>
        <taxon>Streptomycetaceae</taxon>
        <taxon>Streptomyces</taxon>
    </lineage>
</organism>
<proteinExistence type="inferred from homology"/>
<evidence type="ECO:0000256" key="1">
    <source>
        <dbReference type="ARBA" id="ARBA00006594"/>
    </source>
</evidence>
<evidence type="ECO:0000313" key="7">
    <source>
        <dbReference type="Proteomes" id="UP001595871"/>
    </source>
</evidence>
<dbReference type="InterPro" id="IPR001091">
    <property type="entry name" value="RM_Methyltransferase"/>
</dbReference>
<dbReference type="CDD" id="cd02440">
    <property type="entry name" value="AdoMet_MTases"/>
    <property type="match status" value="1"/>
</dbReference>
<evidence type="ECO:0000256" key="3">
    <source>
        <dbReference type="ARBA" id="ARBA00022679"/>
    </source>
</evidence>
<evidence type="ECO:0000256" key="4">
    <source>
        <dbReference type="RuleBase" id="RU362026"/>
    </source>
</evidence>
<dbReference type="InterPro" id="IPR002941">
    <property type="entry name" value="DNA_methylase_N4/N6"/>
</dbReference>
<feature type="domain" description="DNA methylase N-4/N-6" evidence="5">
    <location>
        <begin position="59"/>
        <end position="266"/>
    </location>
</feature>
<dbReference type="SUPFAM" id="SSF53335">
    <property type="entry name" value="S-adenosyl-L-methionine-dependent methyltransferases"/>
    <property type="match status" value="1"/>
</dbReference>
<dbReference type="Proteomes" id="UP001595871">
    <property type="component" value="Unassembled WGS sequence"/>
</dbReference>
<accession>A0ABV8NE02</accession>
<evidence type="ECO:0000256" key="2">
    <source>
        <dbReference type="ARBA" id="ARBA00022603"/>
    </source>
</evidence>
<dbReference type="RefSeq" id="WP_200696982.1">
    <property type="nucleotide sequence ID" value="NZ_BAAAYA010000005.1"/>
</dbReference>
<dbReference type="Gene3D" id="3.40.50.150">
    <property type="entry name" value="Vaccinia Virus protein VP39"/>
    <property type="match status" value="1"/>
</dbReference>
<reference evidence="7" key="1">
    <citation type="journal article" date="2019" name="Int. J. Syst. Evol. Microbiol.">
        <title>The Global Catalogue of Microorganisms (GCM) 10K type strain sequencing project: providing services to taxonomists for standard genome sequencing and annotation.</title>
        <authorList>
            <consortium name="The Broad Institute Genomics Platform"/>
            <consortium name="The Broad Institute Genome Sequencing Center for Infectious Disease"/>
            <person name="Wu L."/>
            <person name="Ma J."/>
        </authorList>
    </citation>
    <scope>NUCLEOTIDE SEQUENCE [LARGE SCALE GENOMIC DNA]</scope>
    <source>
        <strain evidence="7">CCM 3243</strain>
    </source>
</reference>
<dbReference type="InterPro" id="IPR002052">
    <property type="entry name" value="DNA_methylase_N6_adenine_CS"/>
</dbReference>
<gene>
    <name evidence="6" type="ORF">ACFO3R_28995</name>
</gene>
<dbReference type="PANTHER" id="PTHR13370">
    <property type="entry name" value="RNA METHYLASE-RELATED"/>
    <property type="match status" value="1"/>
</dbReference>
<dbReference type="EMBL" id="JBHSCF010000055">
    <property type="protein sequence ID" value="MFC4190382.1"/>
    <property type="molecule type" value="Genomic_DNA"/>
</dbReference>
<evidence type="ECO:0000313" key="6">
    <source>
        <dbReference type="EMBL" id="MFC4190382.1"/>
    </source>
</evidence>
<dbReference type="PANTHER" id="PTHR13370:SF3">
    <property type="entry name" value="TRNA (GUANINE(10)-N2)-METHYLTRANSFERASE HOMOLOG"/>
    <property type="match status" value="1"/>
</dbReference>
<keyword evidence="2" id="KW-0489">Methyltransferase</keyword>
<name>A0ABV8NE02_9ACTN</name>
<comment type="caution">
    <text evidence="6">The sequence shown here is derived from an EMBL/GenBank/DDBJ whole genome shotgun (WGS) entry which is preliminary data.</text>
</comment>
<dbReference type="Pfam" id="PF01555">
    <property type="entry name" value="N6_N4_Mtase"/>
    <property type="match status" value="1"/>
</dbReference>